<evidence type="ECO:0000256" key="2">
    <source>
        <dbReference type="SAM" id="SignalP"/>
    </source>
</evidence>
<feature type="chain" id="PRO_5032669619" evidence="2">
    <location>
        <begin position="33"/>
        <end position="104"/>
    </location>
</feature>
<reference evidence="3" key="1">
    <citation type="submission" date="2020-10" db="EMBL/GenBank/DDBJ databases">
        <authorList>
            <person name="Han B."/>
            <person name="Lu T."/>
            <person name="Zhao Q."/>
            <person name="Huang X."/>
            <person name="Zhao Y."/>
        </authorList>
    </citation>
    <scope>NUCLEOTIDE SEQUENCE</scope>
</reference>
<feature type="compositionally biased region" description="Pro residues" evidence="1">
    <location>
        <begin position="93"/>
        <end position="104"/>
    </location>
</feature>
<sequence length="104" mass="10551">MAGLQGHKITAVTLVPLLILLPLTMLSSMASATPRSPAAVSGEGFAVLREVPTGPINETSDPPPPLSQVAESPVVDFPVLRKVPTGPSNVTSDPPPPPPVATSA</sequence>
<evidence type="ECO:0000256" key="1">
    <source>
        <dbReference type="SAM" id="MobiDB-lite"/>
    </source>
</evidence>
<feature type="signal peptide" evidence="2">
    <location>
        <begin position="1"/>
        <end position="32"/>
    </location>
</feature>
<gene>
    <name evidence="3" type="ORF">NCGR_LOCUS58598</name>
</gene>
<keyword evidence="2" id="KW-0732">Signal</keyword>
<evidence type="ECO:0000313" key="3">
    <source>
        <dbReference type="EMBL" id="CAD6334500.1"/>
    </source>
</evidence>
<proteinExistence type="predicted"/>
<dbReference type="AlphaFoldDB" id="A0A811RZI8"/>
<dbReference type="PANTHER" id="PTHR37380:SF1">
    <property type="entry name" value="CLE FAMILY OSCLE501 PROTEIN"/>
    <property type="match status" value="1"/>
</dbReference>
<dbReference type="PANTHER" id="PTHR37380">
    <property type="entry name" value="CLE FAMILY OSCLE501 PROTEIN"/>
    <property type="match status" value="1"/>
</dbReference>
<organism evidence="3 4">
    <name type="scientific">Miscanthus lutarioriparius</name>
    <dbReference type="NCBI Taxonomy" id="422564"/>
    <lineage>
        <taxon>Eukaryota</taxon>
        <taxon>Viridiplantae</taxon>
        <taxon>Streptophyta</taxon>
        <taxon>Embryophyta</taxon>
        <taxon>Tracheophyta</taxon>
        <taxon>Spermatophyta</taxon>
        <taxon>Magnoliopsida</taxon>
        <taxon>Liliopsida</taxon>
        <taxon>Poales</taxon>
        <taxon>Poaceae</taxon>
        <taxon>PACMAD clade</taxon>
        <taxon>Panicoideae</taxon>
        <taxon>Andropogonodae</taxon>
        <taxon>Andropogoneae</taxon>
        <taxon>Saccharinae</taxon>
        <taxon>Miscanthus</taxon>
    </lineage>
</organism>
<protein>
    <submittedName>
        <fullName evidence="3">Uncharacterized protein</fullName>
    </submittedName>
</protein>
<keyword evidence="4" id="KW-1185">Reference proteome</keyword>
<feature type="region of interest" description="Disordered" evidence="1">
    <location>
        <begin position="51"/>
        <end position="104"/>
    </location>
</feature>
<accession>A0A811RZI8</accession>
<dbReference type="EMBL" id="CAJGYO010000017">
    <property type="protein sequence ID" value="CAD6334500.1"/>
    <property type="molecule type" value="Genomic_DNA"/>
</dbReference>
<dbReference type="Proteomes" id="UP000604825">
    <property type="component" value="Unassembled WGS sequence"/>
</dbReference>
<comment type="caution">
    <text evidence="3">The sequence shown here is derived from an EMBL/GenBank/DDBJ whole genome shotgun (WGS) entry which is preliminary data.</text>
</comment>
<evidence type="ECO:0000313" key="4">
    <source>
        <dbReference type="Proteomes" id="UP000604825"/>
    </source>
</evidence>
<name>A0A811RZI8_9POAL</name>